<dbReference type="Proteomes" id="UP000248557">
    <property type="component" value="Unassembled WGS sequence"/>
</dbReference>
<gene>
    <name evidence="1" type="ORF">CA615_06760</name>
</gene>
<dbReference type="Gene3D" id="2.40.10.230">
    <property type="entry name" value="Probable tRNA pseudouridine synthase domain"/>
    <property type="match status" value="1"/>
</dbReference>
<proteinExistence type="predicted"/>
<dbReference type="InterPro" id="IPR038664">
    <property type="entry name" value="Gar1/Naf1_Cbf5-bd_sf"/>
</dbReference>
<organism evidence="1 2">
    <name type="scientific">Methanosphaera stadtmanae</name>
    <dbReference type="NCBI Taxonomy" id="2317"/>
    <lineage>
        <taxon>Archaea</taxon>
        <taxon>Methanobacteriati</taxon>
        <taxon>Methanobacteriota</taxon>
        <taxon>Methanomada group</taxon>
        <taxon>Methanobacteria</taxon>
        <taxon>Methanobacteriales</taxon>
        <taxon>Methanobacteriaceae</taxon>
        <taxon>Methanosphaera</taxon>
    </lineage>
</organism>
<dbReference type="SUPFAM" id="SSF50447">
    <property type="entry name" value="Translation proteins"/>
    <property type="match status" value="1"/>
</dbReference>
<evidence type="ECO:0000313" key="2">
    <source>
        <dbReference type="Proteomes" id="UP000248557"/>
    </source>
</evidence>
<accession>A0A328Q2P8</accession>
<dbReference type="AlphaFoldDB" id="A0A328Q2P8"/>
<dbReference type="GO" id="GO:0042254">
    <property type="term" value="P:ribosome biogenesis"/>
    <property type="evidence" value="ECO:0007669"/>
    <property type="project" value="InterPro"/>
</dbReference>
<name>A0A328Q2P8_9EURY</name>
<comment type="caution">
    <text evidence="1">The sequence shown here is derived from an EMBL/GenBank/DDBJ whole genome shotgun (WGS) entry which is preliminary data.</text>
</comment>
<dbReference type="EMBL" id="NGJK01000082">
    <property type="protein sequence ID" value="RAP02567.1"/>
    <property type="molecule type" value="Genomic_DNA"/>
</dbReference>
<dbReference type="GO" id="GO:0001522">
    <property type="term" value="P:pseudouridine synthesis"/>
    <property type="evidence" value="ECO:0007669"/>
    <property type="project" value="InterPro"/>
</dbReference>
<dbReference type="InterPro" id="IPR009000">
    <property type="entry name" value="Transl_B-barrel_sf"/>
</dbReference>
<dbReference type="InterPro" id="IPR007504">
    <property type="entry name" value="H/ACA_rnp_Gar1/Naf1"/>
</dbReference>
<protein>
    <recommendedName>
        <fullName evidence="3">H/ACA RNA-protein complex protein Gar1</fullName>
    </recommendedName>
</protein>
<dbReference type="RefSeq" id="WP_112149724.1">
    <property type="nucleotide sequence ID" value="NZ_NGJK01000082.1"/>
</dbReference>
<dbReference type="Pfam" id="PF04410">
    <property type="entry name" value="Gar1"/>
    <property type="match status" value="1"/>
</dbReference>
<evidence type="ECO:0000313" key="1">
    <source>
        <dbReference type="EMBL" id="RAP02567.1"/>
    </source>
</evidence>
<evidence type="ECO:0008006" key="3">
    <source>
        <dbReference type="Google" id="ProtNLM"/>
    </source>
</evidence>
<sequence>MSKKNSKLKKIGTISHITSTNKLIVPSNKTPRIGSVIVNKQHKPIGKINDIFGPTKQPYISIKTSKKFKKANTGEDVYLQPKNKRRRMKQRQAY</sequence>
<reference evidence="1 2" key="1">
    <citation type="submission" date="2017-05" db="EMBL/GenBank/DDBJ databases">
        <title>Host range expansion of the Methanosphaera genus to humans and monogastric animals involves recent and extensive reduction in genome content.</title>
        <authorList>
            <person name="Hoedt E.C."/>
            <person name="Volmer J.G."/>
            <person name="Parks D.H."/>
            <person name="Rosewarne C.P."/>
            <person name="Denman S.E."/>
            <person name="Mcsweeney C.S."/>
            <person name="O Cuiv P."/>
            <person name="Hugenholtz P."/>
            <person name="Tyson G.W."/>
            <person name="Morrison M."/>
        </authorList>
    </citation>
    <scope>NUCLEOTIDE SEQUENCE [LARGE SCALE GENOMIC DNA]</scope>
    <source>
        <strain evidence="1 2">PA5</strain>
    </source>
</reference>